<dbReference type="SUPFAM" id="SSF46626">
    <property type="entry name" value="Cytochrome c"/>
    <property type="match status" value="1"/>
</dbReference>
<feature type="chain" id="PRO_5021809934" evidence="1">
    <location>
        <begin position="33"/>
        <end position="844"/>
    </location>
</feature>
<evidence type="ECO:0000313" key="6">
    <source>
        <dbReference type="Proteomes" id="UP000317318"/>
    </source>
</evidence>
<evidence type="ECO:0000256" key="1">
    <source>
        <dbReference type="SAM" id="SignalP"/>
    </source>
</evidence>
<dbReference type="InterPro" id="IPR022655">
    <property type="entry name" value="DUF1553"/>
</dbReference>
<dbReference type="Pfam" id="PF07587">
    <property type="entry name" value="PSD1"/>
    <property type="match status" value="1"/>
</dbReference>
<evidence type="ECO:0000259" key="3">
    <source>
        <dbReference type="Pfam" id="PF07587"/>
    </source>
</evidence>
<dbReference type="AlphaFoldDB" id="A0A517R5S6"/>
<organism evidence="5 6">
    <name type="scientific">Stratiformator vulcanicus</name>
    <dbReference type="NCBI Taxonomy" id="2527980"/>
    <lineage>
        <taxon>Bacteria</taxon>
        <taxon>Pseudomonadati</taxon>
        <taxon>Planctomycetota</taxon>
        <taxon>Planctomycetia</taxon>
        <taxon>Planctomycetales</taxon>
        <taxon>Planctomycetaceae</taxon>
        <taxon>Stratiformator</taxon>
    </lineage>
</organism>
<dbReference type="GO" id="GO:0009055">
    <property type="term" value="F:electron transfer activity"/>
    <property type="evidence" value="ECO:0007669"/>
    <property type="project" value="InterPro"/>
</dbReference>
<feature type="domain" description="Cytochrome C Planctomycete-type" evidence="4">
    <location>
        <begin position="59"/>
        <end position="115"/>
    </location>
</feature>
<feature type="signal peptide" evidence="1">
    <location>
        <begin position="1"/>
        <end position="32"/>
    </location>
</feature>
<dbReference type="InterPro" id="IPR011429">
    <property type="entry name" value="Cyt_c_Planctomycete-type"/>
</dbReference>
<dbReference type="PANTHER" id="PTHR35889:SF3">
    <property type="entry name" value="F-BOX DOMAIN-CONTAINING PROTEIN"/>
    <property type="match status" value="1"/>
</dbReference>
<evidence type="ECO:0000259" key="2">
    <source>
        <dbReference type="Pfam" id="PF07583"/>
    </source>
</evidence>
<dbReference type="Pfam" id="PF07583">
    <property type="entry name" value="PSCyt2"/>
    <property type="match status" value="1"/>
</dbReference>
<evidence type="ECO:0000259" key="4">
    <source>
        <dbReference type="Pfam" id="PF07635"/>
    </source>
</evidence>
<accession>A0A517R5S6</accession>
<dbReference type="InterPro" id="IPR011444">
    <property type="entry name" value="DUF1549"/>
</dbReference>
<dbReference type="InterPro" id="IPR036909">
    <property type="entry name" value="Cyt_c-like_dom_sf"/>
</dbReference>
<sequence precursor="true">MSIVEPFAGLSRTRGLKPLLALLSFVVMSLCAATAPAELNAEQTKFFEGEVRPLLAAKCFRCHGDERQRAGLRVDSLEGLLKGGEAGPSIVPHKPDESMFVDAIRYESYEMPPDGKMSDEEISILVKWVEDGAYWPGVDAEAAAKAAARAAGESPFDEDDLNWWAIQPISQPTVPHVGEAETDGNEIDAFITRKLADIGLEAAPQADRAVLLRRAYFDLIGLPPTPEEIDRFLADERPDAYERMIDDLLSRPEYGERWARHWLDLVRYAESDGFRQDAYRPGAHHYRDYVIRALNDDMPYDQFVTEQLAGDEIAPDDPDVLVATGYLRLGSFEYNNRDVVTQDEDILNDITDVTADVFLGLGYGCARCHDHKFDPILHVDYYRLKSFFAPLVTKDVPAVEAEQVERHAERMEAYKSRAADIFAELDKIERGRLATIRTLELKKYPEELEALVKRSASQWSPLEQRQIALIERQIVIFQKQRDKNKYIGSKNKARRAELLKELKAIKKAEGLERPEDLPMMNVVAEINDAPPATFVPGKPHLGEMKPGFLSILDDTPAEIAAPVGIAESSGRRTALAAWITDPNNPLPARVMVNRLWQQHFGRGLAASTSDFGKLGEPPTHPELLDWLAGEFIARGWSLKEMHRLMMTSATYRRSSVPVSAEQVAMIDPTNQWLSHANVRRLDAEQIRDSALAVSGELRSRQAGPSAEASRPVRSIYTKVYRNTRPDVLDAFDAPMAVSSLPKRNVTTTPTQALLMINGAWLRDRAEHFAKRIRPVADHDPVEGVNRAYRLAFGRYPTEVEQRLAVQFLERQSDLLPGDDRAGWKAALTDFCHALLNANEFLYVD</sequence>
<proteinExistence type="predicted"/>
<evidence type="ECO:0000313" key="5">
    <source>
        <dbReference type="EMBL" id="QDT39247.1"/>
    </source>
</evidence>
<reference evidence="5 6" key="1">
    <citation type="submission" date="2019-02" db="EMBL/GenBank/DDBJ databases">
        <title>Deep-cultivation of Planctomycetes and their phenomic and genomic characterization uncovers novel biology.</title>
        <authorList>
            <person name="Wiegand S."/>
            <person name="Jogler M."/>
            <person name="Boedeker C."/>
            <person name="Pinto D."/>
            <person name="Vollmers J."/>
            <person name="Rivas-Marin E."/>
            <person name="Kohn T."/>
            <person name="Peeters S.H."/>
            <person name="Heuer A."/>
            <person name="Rast P."/>
            <person name="Oberbeckmann S."/>
            <person name="Bunk B."/>
            <person name="Jeske O."/>
            <person name="Meyerdierks A."/>
            <person name="Storesund J.E."/>
            <person name="Kallscheuer N."/>
            <person name="Luecker S."/>
            <person name="Lage O.M."/>
            <person name="Pohl T."/>
            <person name="Merkel B.J."/>
            <person name="Hornburger P."/>
            <person name="Mueller R.-W."/>
            <person name="Bruemmer F."/>
            <person name="Labrenz M."/>
            <person name="Spormann A.M."/>
            <person name="Op den Camp H."/>
            <person name="Overmann J."/>
            <person name="Amann R."/>
            <person name="Jetten M.S.M."/>
            <person name="Mascher T."/>
            <person name="Medema M.H."/>
            <person name="Devos D.P."/>
            <person name="Kaster A.-K."/>
            <person name="Ovreas L."/>
            <person name="Rohde M."/>
            <person name="Galperin M.Y."/>
            <person name="Jogler C."/>
        </authorList>
    </citation>
    <scope>NUCLEOTIDE SEQUENCE [LARGE SCALE GENOMIC DNA]</scope>
    <source>
        <strain evidence="5 6">Pan189</strain>
    </source>
</reference>
<name>A0A517R5S6_9PLAN</name>
<dbReference type="Proteomes" id="UP000317318">
    <property type="component" value="Chromosome"/>
</dbReference>
<dbReference type="RefSeq" id="WP_310820727.1">
    <property type="nucleotide sequence ID" value="NZ_CP036268.1"/>
</dbReference>
<keyword evidence="1" id="KW-0732">Signal</keyword>
<keyword evidence="6" id="KW-1185">Reference proteome</keyword>
<dbReference type="Pfam" id="PF07635">
    <property type="entry name" value="PSCyt1"/>
    <property type="match status" value="1"/>
</dbReference>
<dbReference type="PANTHER" id="PTHR35889">
    <property type="entry name" value="CYCLOINULO-OLIGOSACCHARIDE FRUCTANOTRANSFERASE-RELATED"/>
    <property type="match status" value="1"/>
</dbReference>
<dbReference type="KEGG" id="svp:Pan189_36510"/>
<feature type="domain" description="DUF1549" evidence="2">
    <location>
        <begin position="186"/>
        <end position="390"/>
    </location>
</feature>
<protein>
    <submittedName>
        <fullName evidence="5">Planctomycete cytochrome C</fullName>
    </submittedName>
</protein>
<feature type="domain" description="DUF1553" evidence="3">
    <location>
        <begin position="571"/>
        <end position="808"/>
    </location>
</feature>
<dbReference type="EMBL" id="CP036268">
    <property type="protein sequence ID" value="QDT39247.1"/>
    <property type="molecule type" value="Genomic_DNA"/>
</dbReference>
<dbReference type="GO" id="GO:0020037">
    <property type="term" value="F:heme binding"/>
    <property type="evidence" value="ECO:0007669"/>
    <property type="project" value="InterPro"/>
</dbReference>
<gene>
    <name evidence="5" type="ORF">Pan189_36510</name>
</gene>